<dbReference type="AlphaFoldDB" id="A0A0F9B819"/>
<sequence>MEDKLVNEMVEKYRELIQKAYAEGYGNGYLEAGGKGLMDKDGPVKIVPQEEDAENFHP</sequence>
<reference evidence="1" key="1">
    <citation type="journal article" date="2015" name="Nature">
        <title>Complex archaea that bridge the gap between prokaryotes and eukaryotes.</title>
        <authorList>
            <person name="Spang A."/>
            <person name="Saw J.H."/>
            <person name="Jorgensen S.L."/>
            <person name="Zaremba-Niedzwiedzka K."/>
            <person name="Martijn J."/>
            <person name="Lind A.E."/>
            <person name="van Eijk R."/>
            <person name="Schleper C."/>
            <person name="Guy L."/>
            <person name="Ettema T.J."/>
        </authorList>
    </citation>
    <scope>NUCLEOTIDE SEQUENCE</scope>
</reference>
<gene>
    <name evidence="1" type="ORF">LCGC14_2560500</name>
</gene>
<dbReference type="EMBL" id="LAZR01042255">
    <property type="protein sequence ID" value="KKL09972.1"/>
    <property type="molecule type" value="Genomic_DNA"/>
</dbReference>
<comment type="caution">
    <text evidence="1">The sequence shown here is derived from an EMBL/GenBank/DDBJ whole genome shotgun (WGS) entry which is preliminary data.</text>
</comment>
<evidence type="ECO:0000313" key="1">
    <source>
        <dbReference type="EMBL" id="KKL09972.1"/>
    </source>
</evidence>
<proteinExistence type="predicted"/>
<name>A0A0F9B819_9ZZZZ</name>
<accession>A0A0F9B819</accession>
<organism evidence="1">
    <name type="scientific">marine sediment metagenome</name>
    <dbReference type="NCBI Taxonomy" id="412755"/>
    <lineage>
        <taxon>unclassified sequences</taxon>
        <taxon>metagenomes</taxon>
        <taxon>ecological metagenomes</taxon>
    </lineage>
</organism>
<protein>
    <submittedName>
        <fullName evidence="1">Uncharacterized protein</fullName>
    </submittedName>
</protein>